<dbReference type="Proteomes" id="UP001177260">
    <property type="component" value="Unassembled WGS sequence"/>
</dbReference>
<comment type="caution">
    <text evidence="1">The sequence shown here is derived from an EMBL/GenBank/DDBJ whole genome shotgun (WGS) entry which is preliminary data.</text>
</comment>
<dbReference type="EMBL" id="JAOPJF010000038">
    <property type="protein sequence ID" value="KAK1143592.1"/>
    <property type="molecule type" value="Genomic_DNA"/>
</dbReference>
<name>A0ACC3AZY9_9EURO</name>
<proteinExistence type="predicted"/>
<organism evidence="1 2">
    <name type="scientific">Aspergillus melleus</name>
    <dbReference type="NCBI Taxonomy" id="138277"/>
    <lineage>
        <taxon>Eukaryota</taxon>
        <taxon>Fungi</taxon>
        <taxon>Dikarya</taxon>
        <taxon>Ascomycota</taxon>
        <taxon>Pezizomycotina</taxon>
        <taxon>Eurotiomycetes</taxon>
        <taxon>Eurotiomycetidae</taxon>
        <taxon>Eurotiales</taxon>
        <taxon>Aspergillaceae</taxon>
        <taxon>Aspergillus</taxon>
        <taxon>Aspergillus subgen. Circumdati</taxon>
    </lineage>
</organism>
<reference evidence="1 2" key="1">
    <citation type="journal article" date="2023" name="ACS Omega">
        <title>Identification of the Neoaspergillic Acid Biosynthesis Gene Cluster by Establishing an In Vitro CRISPR-Ribonucleoprotein Genetic System in Aspergillus melleus.</title>
        <authorList>
            <person name="Yuan B."/>
            <person name="Grau M.F."/>
            <person name="Murata R.M."/>
            <person name="Torok T."/>
            <person name="Venkateswaran K."/>
            <person name="Stajich J.E."/>
            <person name="Wang C.C.C."/>
        </authorList>
    </citation>
    <scope>NUCLEOTIDE SEQUENCE [LARGE SCALE GENOMIC DNA]</scope>
    <source>
        <strain evidence="1 2">IMV 1140</strain>
    </source>
</reference>
<accession>A0ACC3AZY9</accession>
<gene>
    <name evidence="1" type="ORF">N8T08_006202</name>
</gene>
<keyword evidence="2" id="KW-1185">Reference proteome</keyword>
<protein>
    <submittedName>
        <fullName evidence="1">Uncharacterized protein</fullName>
    </submittedName>
</protein>
<evidence type="ECO:0000313" key="1">
    <source>
        <dbReference type="EMBL" id="KAK1143592.1"/>
    </source>
</evidence>
<sequence>MNYYITVLSELLTVSRECNSFLSAFRPMAVDSPALADALVSWSSGHLAATNASYRVTALEARSTALHALTETISSAPDDLTCCETNVATCLVLLTSEVCLGDHTGCVTLVAKPLTKAEYLEGIAGLVDTYLGVASEILLFISEISCLEPMELVYEYVDESDDSPFVFLGDRYASLERRIKGWKCQLDTAPTLEAVAYAYRSAALLYLYRRILRALDDGPHRRE</sequence>
<evidence type="ECO:0000313" key="2">
    <source>
        <dbReference type="Proteomes" id="UP001177260"/>
    </source>
</evidence>